<evidence type="ECO:0000313" key="4">
    <source>
        <dbReference type="Proteomes" id="UP000191135"/>
    </source>
</evidence>
<dbReference type="SUPFAM" id="SSF48452">
    <property type="entry name" value="TPR-like"/>
    <property type="match status" value="1"/>
</dbReference>
<dbReference type="Proteomes" id="UP000191135">
    <property type="component" value="Chromosome"/>
</dbReference>
<dbReference type="KEGG" id="mmed:Mame_04298"/>
<dbReference type="EMBL" id="CP020330">
    <property type="protein sequence ID" value="AQZ53590.1"/>
    <property type="molecule type" value="Genomic_DNA"/>
</dbReference>
<protein>
    <submittedName>
        <fullName evidence="3">Type IV pilus biogenesis/stability protein PilW</fullName>
    </submittedName>
</protein>
<dbReference type="STRING" id="1122214.Mame_04298"/>
<dbReference type="eggNOG" id="COG0457">
    <property type="taxonomic scope" value="Bacteria"/>
</dbReference>
<evidence type="ECO:0000256" key="2">
    <source>
        <dbReference type="SAM" id="SignalP"/>
    </source>
</evidence>
<dbReference type="InterPro" id="IPR019734">
    <property type="entry name" value="TPR_rpt"/>
</dbReference>
<keyword evidence="2" id="KW-0732">Signal</keyword>
<dbReference type="AlphaFoldDB" id="A0A1U9Z7J4"/>
<dbReference type="SMART" id="SM00028">
    <property type="entry name" value="TPR"/>
    <property type="match status" value="3"/>
</dbReference>
<feature type="signal peptide" evidence="2">
    <location>
        <begin position="1"/>
        <end position="23"/>
    </location>
</feature>
<feature type="repeat" description="TPR" evidence="1">
    <location>
        <begin position="114"/>
        <end position="147"/>
    </location>
</feature>
<accession>A0A1U9Z7J4</accession>
<keyword evidence="1" id="KW-0802">TPR repeat</keyword>
<dbReference type="Gene3D" id="1.25.40.10">
    <property type="entry name" value="Tetratricopeptide repeat domain"/>
    <property type="match status" value="1"/>
</dbReference>
<reference evidence="3 4" key="1">
    <citation type="submission" date="2017-03" db="EMBL/GenBank/DDBJ databases">
        <title>Foreign affairs: Plasmid Transfer between Roseobacters and Rhizobia.</title>
        <authorList>
            <person name="Bartling P."/>
            <person name="Bunk B."/>
            <person name="Overmann J."/>
            <person name="Brinkmann H."/>
            <person name="Petersen J."/>
        </authorList>
    </citation>
    <scope>NUCLEOTIDE SEQUENCE [LARGE SCALE GENOMIC DNA]</scope>
    <source>
        <strain evidence="3 4">MACL11</strain>
    </source>
</reference>
<keyword evidence="4" id="KW-1185">Reference proteome</keyword>
<dbReference type="InterPro" id="IPR011990">
    <property type="entry name" value="TPR-like_helical_dom_sf"/>
</dbReference>
<proteinExistence type="predicted"/>
<sequence length="200" mass="22075" precursor="true">MRFSMSAILILAALATGPLPALAQGNAADEQVSAMPDALVESDPLDRLYDRLKRTSDAGRAADLARQIDEYLDRSPSPTVSLLIEWSDDSENNGRSAAALDFLSEAIALRPDEAAPYRKRAVLHYTHGDLERAMDDIRTSLSLEPRDFGALGLMATILDRTGRQEAAVEVWRRYLELYPADRDVAAFVESTLNERAGKRI</sequence>
<dbReference type="PROSITE" id="PS50005">
    <property type="entry name" value="TPR"/>
    <property type="match status" value="1"/>
</dbReference>
<organism evidence="3 4">
    <name type="scientific">Martelella mediterranea DSM 17316</name>
    <dbReference type="NCBI Taxonomy" id="1122214"/>
    <lineage>
        <taxon>Bacteria</taxon>
        <taxon>Pseudomonadati</taxon>
        <taxon>Pseudomonadota</taxon>
        <taxon>Alphaproteobacteria</taxon>
        <taxon>Hyphomicrobiales</taxon>
        <taxon>Aurantimonadaceae</taxon>
        <taxon>Martelella</taxon>
    </lineage>
</organism>
<evidence type="ECO:0000256" key="1">
    <source>
        <dbReference type="PROSITE-ProRule" id="PRU00339"/>
    </source>
</evidence>
<gene>
    <name evidence="3" type="ORF">Mame_04298</name>
</gene>
<name>A0A1U9Z7J4_9HYPH</name>
<evidence type="ECO:0000313" key="3">
    <source>
        <dbReference type="EMBL" id="AQZ53590.1"/>
    </source>
</evidence>
<feature type="chain" id="PRO_5010724719" evidence="2">
    <location>
        <begin position="24"/>
        <end position="200"/>
    </location>
</feature>